<evidence type="ECO:0000313" key="2">
    <source>
        <dbReference type="EMBL" id="TRY97321.1"/>
    </source>
</evidence>
<dbReference type="AlphaFoldDB" id="A0A553R560"/>
<feature type="region of interest" description="Disordered" evidence="1">
    <location>
        <begin position="169"/>
        <end position="242"/>
    </location>
</feature>
<sequence>MASLEADDGIDEDLVAEEGEAGGERGLQEAWAQALKEAPNAFLSPHTQHTVQKTPVRPHLHTNTTTGDFYEESSVKIQMYSSSINISLPSERISSTPHLSELDTRLFKAAHLKPLFDQVKGKLLEDVVEEELQTSVRENSYEGGRKAPVKGEQPFGVQHGAHRVPQVMQSLGEPEQPRSTRTAAEQEYGLSKKHGAPPQTEYNEWPARDPSTFPVGAAMKPARSATALNRDKERDSTSESNQ</sequence>
<protein>
    <submittedName>
        <fullName evidence="2">Uncharacterized protein</fullName>
    </submittedName>
</protein>
<feature type="region of interest" description="Disordered" evidence="1">
    <location>
        <begin position="133"/>
        <end position="156"/>
    </location>
</feature>
<feature type="compositionally biased region" description="Acidic residues" evidence="1">
    <location>
        <begin position="1"/>
        <end position="21"/>
    </location>
</feature>
<feature type="region of interest" description="Disordered" evidence="1">
    <location>
        <begin position="1"/>
        <end position="27"/>
    </location>
</feature>
<gene>
    <name evidence="2" type="ORF">DNTS_020605</name>
</gene>
<organism evidence="2 3">
    <name type="scientific">Danionella cerebrum</name>
    <dbReference type="NCBI Taxonomy" id="2873325"/>
    <lineage>
        <taxon>Eukaryota</taxon>
        <taxon>Metazoa</taxon>
        <taxon>Chordata</taxon>
        <taxon>Craniata</taxon>
        <taxon>Vertebrata</taxon>
        <taxon>Euteleostomi</taxon>
        <taxon>Actinopterygii</taxon>
        <taxon>Neopterygii</taxon>
        <taxon>Teleostei</taxon>
        <taxon>Ostariophysi</taxon>
        <taxon>Cypriniformes</taxon>
        <taxon>Danionidae</taxon>
        <taxon>Danioninae</taxon>
        <taxon>Danionella</taxon>
    </lineage>
</organism>
<name>A0A553R560_9TELE</name>
<accession>A0A553R560</accession>
<dbReference type="Proteomes" id="UP000316079">
    <property type="component" value="Unassembled WGS sequence"/>
</dbReference>
<evidence type="ECO:0000256" key="1">
    <source>
        <dbReference type="SAM" id="MobiDB-lite"/>
    </source>
</evidence>
<reference evidence="2 3" key="1">
    <citation type="journal article" date="2019" name="Sci. Data">
        <title>Hybrid genome assembly and annotation of Danionella translucida.</title>
        <authorList>
            <person name="Kadobianskyi M."/>
            <person name="Schulze L."/>
            <person name="Schuelke M."/>
            <person name="Judkewitz B."/>
        </authorList>
    </citation>
    <scope>NUCLEOTIDE SEQUENCE [LARGE SCALE GENOMIC DNA]</scope>
    <source>
        <strain evidence="2 3">Bolton</strain>
    </source>
</reference>
<proteinExistence type="predicted"/>
<comment type="caution">
    <text evidence="2">The sequence shown here is derived from an EMBL/GenBank/DDBJ whole genome shotgun (WGS) entry which is preliminary data.</text>
</comment>
<evidence type="ECO:0000313" key="3">
    <source>
        <dbReference type="Proteomes" id="UP000316079"/>
    </source>
</evidence>
<feature type="compositionally biased region" description="Basic and acidic residues" evidence="1">
    <location>
        <begin position="229"/>
        <end position="242"/>
    </location>
</feature>
<keyword evidence="3" id="KW-1185">Reference proteome</keyword>
<dbReference type="EMBL" id="SRMA01025234">
    <property type="protein sequence ID" value="TRY97321.1"/>
    <property type="molecule type" value="Genomic_DNA"/>
</dbReference>